<reference evidence="10" key="1">
    <citation type="journal article" date="2014" name="Nat. Genet.">
        <title>Genome of the human hookworm Necator americanus.</title>
        <authorList>
            <person name="Tang Y.T."/>
            <person name="Gao X."/>
            <person name="Rosa B.A."/>
            <person name="Abubucker S."/>
            <person name="Hallsworth-Pepin K."/>
            <person name="Martin J."/>
            <person name="Tyagi R."/>
            <person name="Heizer E."/>
            <person name="Zhang X."/>
            <person name="Bhonagiri-Palsikar V."/>
            <person name="Minx P."/>
            <person name="Warren W.C."/>
            <person name="Wang Q."/>
            <person name="Zhan B."/>
            <person name="Hotez P.J."/>
            <person name="Sternberg P.W."/>
            <person name="Dougall A."/>
            <person name="Gaze S.T."/>
            <person name="Mulvenna J."/>
            <person name="Sotillo J."/>
            <person name="Ranganathan S."/>
            <person name="Rabelo E.M."/>
            <person name="Wilson R.K."/>
            <person name="Felgner P.L."/>
            <person name="Bethony J."/>
            <person name="Hawdon J.M."/>
            <person name="Gasser R.B."/>
            <person name="Loukas A."/>
            <person name="Mitreva M."/>
        </authorList>
    </citation>
    <scope>NUCLEOTIDE SEQUENCE [LARGE SCALE GENOMIC DNA]</scope>
</reference>
<name>W2SSA6_NECAM</name>
<dbReference type="OMA" id="RWTEREL"/>
<evidence type="ECO:0000256" key="6">
    <source>
        <dbReference type="ARBA" id="ARBA00022989"/>
    </source>
</evidence>
<accession>W2SSA6</accession>
<protein>
    <recommendedName>
        <fullName evidence="8">Glycosyltransferase family 92 protein</fullName>
        <ecNumber evidence="8">2.4.1.-</ecNumber>
    </recommendedName>
</protein>
<evidence type="ECO:0000256" key="8">
    <source>
        <dbReference type="RuleBase" id="RU366017"/>
    </source>
</evidence>
<dbReference type="CTD" id="25354140"/>
<dbReference type="GeneID" id="25354140"/>
<keyword evidence="5" id="KW-0812">Transmembrane</keyword>
<evidence type="ECO:0000313" key="10">
    <source>
        <dbReference type="Proteomes" id="UP000053676"/>
    </source>
</evidence>
<dbReference type="OrthoDB" id="2526284at2759"/>
<dbReference type="PANTHER" id="PTHR21461:SF40">
    <property type="entry name" value="GLYCOSYLTRANSFERASE FAMILY 92 PROTEIN"/>
    <property type="match status" value="1"/>
</dbReference>
<evidence type="ECO:0000256" key="7">
    <source>
        <dbReference type="ARBA" id="ARBA00023136"/>
    </source>
</evidence>
<evidence type="ECO:0000256" key="1">
    <source>
        <dbReference type="ARBA" id="ARBA00004167"/>
    </source>
</evidence>
<keyword evidence="3 8" id="KW-0328">Glycosyltransferase</keyword>
<evidence type="ECO:0000256" key="2">
    <source>
        <dbReference type="ARBA" id="ARBA00007647"/>
    </source>
</evidence>
<keyword evidence="6" id="KW-1133">Transmembrane helix</keyword>
<evidence type="ECO:0000256" key="4">
    <source>
        <dbReference type="ARBA" id="ARBA00022679"/>
    </source>
</evidence>
<evidence type="ECO:0000313" key="9">
    <source>
        <dbReference type="EMBL" id="ETN71721.1"/>
    </source>
</evidence>
<dbReference type="GO" id="GO:0016757">
    <property type="term" value="F:glycosyltransferase activity"/>
    <property type="evidence" value="ECO:0007669"/>
    <property type="project" value="UniProtKB-UniRule"/>
</dbReference>
<gene>
    <name evidence="9" type="ORF">NECAME_14113</name>
</gene>
<dbReference type="PANTHER" id="PTHR21461">
    <property type="entry name" value="GLYCOSYLTRANSFERASE FAMILY 92 PROTEIN"/>
    <property type="match status" value="1"/>
</dbReference>
<dbReference type="GO" id="GO:0005737">
    <property type="term" value="C:cytoplasm"/>
    <property type="evidence" value="ECO:0007669"/>
    <property type="project" value="TreeGrafter"/>
</dbReference>
<dbReference type="GO" id="GO:0016020">
    <property type="term" value="C:membrane"/>
    <property type="evidence" value="ECO:0007669"/>
    <property type="project" value="UniProtKB-SubCell"/>
</dbReference>
<dbReference type="AlphaFoldDB" id="W2SSA6"/>
<evidence type="ECO:0000256" key="5">
    <source>
        <dbReference type="ARBA" id="ARBA00022692"/>
    </source>
</evidence>
<dbReference type="InterPro" id="IPR008166">
    <property type="entry name" value="Glyco_transf_92"/>
</dbReference>
<dbReference type="EC" id="2.4.1.-" evidence="8"/>
<keyword evidence="7" id="KW-0472">Membrane</keyword>
<sequence>MYDDESKWLMLAEVIEHYKLQGIEHFYLYVKDYDNYTYKLINDYVRSGDAEVIFFRTERNRPGNEWQPVGIQDCLQRSRHHSRYVIFSDLDERLTPNGKFHLNGYVREVMQSYTAMYFRPRRILRTTPVPLLYKGRETLLLHLPTLVFTNTTKISPTGTLDKCIVDPTKVFIMDVHNVAVFFSESSSIFFVPPDDAIIRQKNAEDLPYVSTDFGRCIDGSSEYLLPKIASNLVS</sequence>
<evidence type="ECO:0000256" key="3">
    <source>
        <dbReference type="ARBA" id="ARBA00022676"/>
    </source>
</evidence>
<keyword evidence="4 8" id="KW-0808">Transferase</keyword>
<dbReference type="EMBL" id="KI667102">
    <property type="protein sequence ID" value="ETN71721.1"/>
    <property type="molecule type" value="Genomic_DNA"/>
</dbReference>
<organism evidence="9 10">
    <name type="scientific">Necator americanus</name>
    <name type="common">Human hookworm</name>
    <dbReference type="NCBI Taxonomy" id="51031"/>
    <lineage>
        <taxon>Eukaryota</taxon>
        <taxon>Metazoa</taxon>
        <taxon>Ecdysozoa</taxon>
        <taxon>Nematoda</taxon>
        <taxon>Chromadorea</taxon>
        <taxon>Rhabditida</taxon>
        <taxon>Rhabditina</taxon>
        <taxon>Rhabditomorpha</taxon>
        <taxon>Strongyloidea</taxon>
        <taxon>Ancylostomatidae</taxon>
        <taxon>Bunostominae</taxon>
        <taxon>Necator</taxon>
    </lineage>
</organism>
<comment type="similarity">
    <text evidence="2 8">Belongs to the glycosyltransferase 92 family.</text>
</comment>
<dbReference type="Pfam" id="PF01697">
    <property type="entry name" value="Glyco_transf_92"/>
    <property type="match status" value="1"/>
</dbReference>
<dbReference type="Proteomes" id="UP000053676">
    <property type="component" value="Unassembled WGS sequence"/>
</dbReference>
<proteinExistence type="inferred from homology"/>
<dbReference type="KEGG" id="nai:NECAME_14113"/>
<comment type="subcellular location">
    <subcellularLocation>
        <location evidence="1">Membrane</location>
        <topology evidence="1">Single-pass membrane protein</topology>
    </subcellularLocation>
</comment>
<keyword evidence="10" id="KW-1185">Reference proteome</keyword>